<dbReference type="EMBL" id="CAJVPK010000996">
    <property type="protein sequence ID" value="CAG8564419.1"/>
    <property type="molecule type" value="Genomic_DNA"/>
</dbReference>
<reference evidence="1" key="1">
    <citation type="submission" date="2021-06" db="EMBL/GenBank/DDBJ databases">
        <authorList>
            <person name="Kallberg Y."/>
            <person name="Tangrot J."/>
            <person name="Rosling A."/>
        </authorList>
    </citation>
    <scope>NUCLEOTIDE SEQUENCE</scope>
    <source>
        <strain evidence="1">AZ414A</strain>
    </source>
</reference>
<comment type="caution">
    <text evidence="1">The sequence shown here is derived from an EMBL/GenBank/DDBJ whole genome shotgun (WGS) entry which is preliminary data.</text>
</comment>
<sequence length="504" mass="58111">MDINLQNLHPELKIEIFALIPNIKNISLTCKAWGSISRDPHALAKWIITKYGRAHALFHSIRIGKFLNIKVLHSLFANDIIISRYFIQRLLMHFGRYDPDLIKLKIEHNENIQDRDRLNELNKKICKSWASNLSIDVFVAIVTEGFSRFNDDVPVKGNDMELFHFLSAGPLVISQAEVKLKSNLPLIEELISKKLFIPFPPRPKLKFSDTIEYVSQAQALAREDYPAPDGHENNRQLNVIARAILIYPPLVKSWKDIGYIEICTDVNDLVLQGALLIFFPPSPPSNYCLPTVEVVINRLNELIDLGFQLSTTVMADAFHIFEIKLDKIGDILITAFHQVCNKSRSDIASLCLREIVKPVKNLKKMNVMQFLIKHIEKTNQMEVIKEILEHYNVGKDLLNRLIRSQGVLSLTLCGLFYKWILIEFGNNKDITIQCFEDIIISRIWIDIQLNKYPSHKYPPEMTKCAFTAICEIYKVFCQAQVPFKTNHLEIIHRAYTSEIITPFF</sequence>
<feature type="non-terminal residue" evidence="1">
    <location>
        <position position="1"/>
    </location>
</feature>
<dbReference type="AlphaFoldDB" id="A0A9N9BH60"/>
<protein>
    <submittedName>
        <fullName evidence="1">11470_t:CDS:1</fullName>
    </submittedName>
</protein>
<name>A0A9N9BH60_9GLOM</name>
<organism evidence="1 2">
    <name type="scientific">Diversispora eburnea</name>
    <dbReference type="NCBI Taxonomy" id="1213867"/>
    <lineage>
        <taxon>Eukaryota</taxon>
        <taxon>Fungi</taxon>
        <taxon>Fungi incertae sedis</taxon>
        <taxon>Mucoromycota</taxon>
        <taxon>Glomeromycotina</taxon>
        <taxon>Glomeromycetes</taxon>
        <taxon>Diversisporales</taxon>
        <taxon>Diversisporaceae</taxon>
        <taxon>Diversispora</taxon>
    </lineage>
</organism>
<dbReference type="Proteomes" id="UP000789706">
    <property type="component" value="Unassembled WGS sequence"/>
</dbReference>
<proteinExistence type="predicted"/>
<accession>A0A9N9BH60</accession>
<evidence type="ECO:0000313" key="1">
    <source>
        <dbReference type="EMBL" id="CAG8564419.1"/>
    </source>
</evidence>
<feature type="non-terminal residue" evidence="1">
    <location>
        <position position="504"/>
    </location>
</feature>
<evidence type="ECO:0000313" key="2">
    <source>
        <dbReference type="Proteomes" id="UP000789706"/>
    </source>
</evidence>
<gene>
    <name evidence="1" type="ORF">DEBURN_LOCUS7753</name>
</gene>
<dbReference type="OrthoDB" id="270318at2759"/>
<keyword evidence="2" id="KW-1185">Reference proteome</keyword>